<sequence length="64" mass="7054">MSGPKDHPDDRPTPDSVLHAAPEGDPTPEDLVLASGRDLTEDNLEWARRKLAEQGRAALDRRLP</sequence>
<dbReference type="EMBL" id="JAAKZZ010000176">
    <property type="protein sequence ID" value="NGO70216.1"/>
    <property type="molecule type" value="Genomic_DNA"/>
</dbReference>
<name>A0A6G4WY54_9ACTN</name>
<evidence type="ECO:0000313" key="3">
    <source>
        <dbReference type="Proteomes" id="UP000477722"/>
    </source>
</evidence>
<feature type="compositionally biased region" description="Basic and acidic residues" evidence="1">
    <location>
        <begin position="1"/>
        <end position="13"/>
    </location>
</feature>
<gene>
    <name evidence="2" type="ORF">G5C65_18045</name>
</gene>
<feature type="region of interest" description="Disordered" evidence="1">
    <location>
        <begin position="1"/>
        <end position="31"/>
    </location>
</feature>
<proteinExistence type="predicted"/>
<dbReference type="AlphaFoldDB" id="A0A6G4WY54"/>
<protein>
    <submittedName>
        <fullName evidence="2">Uncharacterized protein</fullName>
    </submittedName>
</protein>
<keyword evidence="3" id="KW-1185">Reference proteome</keyword>
<organism evidence="2 3">
    <name type="scientific">Streptomyces boncukensis</name>
    <dbReference type="NCBI Taxonomy" id="2711219"/>
    <lineage>
        <taxon>Bacteria</taxon>
        <taxon>Bacillati</taxon>
        <taxon>Actinomycetota</taxon>
        <taxon>Actinomycetes</taxon>
        <taxon>Kitasatosporales</taxon>
        <taxon>Streptomycetaceae</taxon>
        <taxon>Streptomyces</taxon>
    </lineage>
</organism>
<dbReference type="Proteomes" id="UP000477722">
    <property type="component" value="Unassembled WGS sequence"/>
</dbReference>
<evidence type="ECO:0000256" key="1">
    <source>
        <dbReference type="SAM" id="MobiDB-lite"/>
    </source>
</evidence>
<comment type="caution">
    <text evidence="2">The sequence shown here is derived from an EMBL/GenBank/DDBJ whole genome shotgun (WGS) entry which is preliminary data.</text>
</comment>
<accession>A0A6G4WY54</accession>
<dbReference type="RefSeq" id="WP_165299887.1">
    <property type="nucleotide sequence ID" value="NZ_JAAKZZ010000176.1"/>
</dbReference>
<reference evidence="2 3" key="1">
    <citation type="submission" date="2020-02" db="EMBL/GenBank/DDBJ databases">
        <title>Whole-genome analyses of novel actinobacteria.</title>
        <authorList>
            <person name="Sahin N."/>
            <person name="Tatar D."/>
        </authorList>
    </citation>
    <scope>NUCLEOTIDE SEQUENCE [LARGE SCALE GENOMIC DNA]</scope>
    <source>
        <strain evidence="2 3">SB3404</strain>
    </source>
</reference>
<evidence type="ECO:0000313" key="2">
    <source>
        <dbReference type="EMBL" id="NGO70216.1"/>
    </source>
</evidence>